<keyword evidence="2" id="KW-0472">Membrane</keyword>
<feature type="transmembrane region" description="Helical" evidence="2">
    <location>
        <begin position="113"/>
        <end position="133"/>
    </location>
</feature>
<feature type="transmembrane region" description="Helical" evidence="2">
    <location>
        <begin position="83"/>
        <end position="101"/>
    </location>
</feature>
<feature type="transmembrane region" description="Helical" evidence="2">
    <location>
        <begin position="145"/>
        <end position="168"/>
    </location>
</feature>
<keyword evidence="2" id="KW-1133">Transmembrane helix</keyword>
<feature type="transmembrane region" description="Helical" evidence="2">
    <location>
        <begin position="189"/>
        <end position="218"/>
    </location>
</feature>
<dbReference type="AlphaFoldDB" id="A0A9W6HV09"/>
<dbReference type="RefSeq" id="WP_204937933.1">
    <property type="nucleotide sequence ID" value="NZ_BAAAUM010000002.1"/>
</dbReference>
<proteinExistence type="predicted"/>
<comment type="caution">
    <text evidence="3">The sequence shown here is derived from an EMBL/GenBank/DDBJ whole genome shotgun (WGS) entry which is preliminary data.</text>
</comment>
<evidence type="ECO:0000256" key="1">
    <source>
        <dbReference type="SAM" id="MobiDB-lite"/>
    </source>
</evidence>
<feature type="transmembrane region" description="Helical" evidence="2">
    <location>
        <begin position="267"/>
        <end position="288"/>
    </location>
</feature>
<sequence length="454" mass="46293">MQRLLVVLLAALDAAVTAAIGLAAVLAPLTLLWTLAFGIGADWGALWPATATVWQAGHGAAVNVALDSDMVRATGIAPDGAEFVVSLAPLSLLVITLVSAARSGRRAARAGSWLTGVVAGTVAFAAVSALVAASGHIPAASTSMLTAVVAPPLVYLVGAGAAAITSAWQEGDGGLIDRLHDRWDAAEPWGLVIEYVVRGVAIVFVALIGAGGLLLALSTLLRGGEVVALYESLRVDPLGALMVTLLNFAFLPTMIVWAIAWMAGPGFVVGVGSTVSPVGANVGVIPGLPAFGLLPESGSIWMLIVVLIPVAAGAFAGWIVRSRLVSSMGDIALAPRFVIAVGTAIVTGGVAALMAALASGSIGPGRLAQTGPDPWMLALALGAEVFVGAAILLLAPRHRDELAEARRTWAEDEDLRLQSYADRYVPEDAETGPIDTVSDDSRGDGSGASEPRFF</sequence>
<keyword evidence="4" id="KW-1185">Reference proteome</keyword>
<reference evidence="3" key="2">
    <citation type="submission" date="2023-01" db="EMBL/GenBank/DDBJ databases">
        <authorList>
            <person name="Sun Q."/>
            <person name="Evtushenko L."/>
        </authorList>
    </citation>
    <scope>NUCLEOTIDE SEQUENCE</scope>
    <source>
        <strain evidence="3">VKM Ac-1958</strain>
    </source>
</reference>
<protein>
    <recommendedName>
        <fullName evidence="5">Integral membrane protein</fullName>
    </recommendedName>
</protein>
<feature type="transmembrane region" description="Helical" evidence="2">
    <location>
        <begin position="238"/>
        <end position="260"/>
    </location>
</feature>
<accession>A0A9W6HV09</accession>
<feature type="transmembrane region" description="Helical" evidence="2">
    <location>
        <begin position="300"/>
        <end position="321"/>
    </location>
</feature>
<dbReference type="InterPro" id="IPR045931">
    <property type="entry name" value="DUF6350"/>
</dbReference>
<keyword evidence="2" id="KW-0812">Transmembrane</keyword>
<reference evidence="3" key="1">
    <citation type="journal article" date="2014" name="Int. J. Syst. Evol. Microbiol.">
        <title>Complete genome sequence of Corynebacterium casei LMG S-19264T (=DSM 44701T), isolated from a smear-ripened cheese.</title>
        <authorList>
            <consortium name="US DOE Joint Genome Institute (JGI-PGF)"/>
            <person name="Walter F."/>
            <person name="Albersmeier A."/>
            <person name="Kalinowski J."/>
            <person name="Ruckert C."/>
        </authorList>
    </citation>
    <scope>NUCLEOTIDE SEQUENCE</scope>
    <source>
        <strain evidence="3">VKM Ac-1958</strain>
    </source>
</reference>
<feature type="transmembrane region" description="Helical" evidence="2">
    <location>
        <begin position="333"/>
        <end position="355"/>
    </location>
</feature>
<evidence type="ECO:0000313" key="3">
    <source>
        <dbReference type="EMBL" id="GLK03134.1"/>
    </source>
</evidence>
<feature type="transmembrane region" description="Helical" evidence="2">
    <location>
        <begin position="375"/>
        <end position="395"/>
    </location>
</feature>
<organism evidence="3 4">
    <name type="scientific">Microbacterium keratanolyticum</name>
    <dbReference type="NCBI Taxonomy" id="67574"/>
    <lineage>
        <taxon>Bacteria</taxon>
        <taxon>Bacillati</taxon>
        <taxon>Actinomycetota</taxon>
        <taxon>Actinomycetes</taxon>
        <taxon>Micrococcales</taxon>
        <taxon>Microbacteriaceae</taxon>
        <taxon>Microbacterium</taxon>
    </lineage>
</organism>
<dbReference type="Pfam" id="PF19877">
    <property type="entry name" value="DUF6350"/>
    <property type="match status" value="1"/>
</dbReference>
<feature type="region of interest" description="Disordered" evidence="1">
    <location>
        <begin position="421"/>
        <end position="454"/>
    </location>
</feature>
<dbReference type="Proteomes" id="UP001142325">
    <property type="component" value="Unassembled WGS sequence"/>
</dbReference>
<evidence type="ECO:0000256" key="2">
    <source>
        <dbReference type="SAM" id="Phobius"/>
    </source>
</evidence>
<dbReference type="EMBL" id="BSET01000002">
    <property type="protein sequence ID" value="GLK03134.1"/>
    <property type="molecule type" value="Genomic_DNA"/>
</dbReference>
<evidence type="ECO:0000313" key="4">
    <source>
        <dbReference type="Proteomes" id="UP001142325"/>
    </source>
</evidence>
<evidence type="ECO:0008006" key="5">
    <source>
        <dbReference type="Google" id="ProtNLM"/>
    </source>
</evidence>
<gene>
    <name evidence="3" type="ORF">GCM10017596_28490</name>
</gene>
<name>A0A9W6HV09_9MICO</name>